<proteinExistence type="predicted"/>
<reference evidence="3 4" key="1">
    <citation type="submission" date="2018-03" db="EMBL/GenBank/DDBJ databases">
        <authorList>
            <person name="Fogelqvist J."/>
        </authorList>
    </citation>
    <scope>NUCLEOTIDE SEQUENCE [LARGE SCALE GENOMIC DNA]</scope>
</reference>
<gene>
    <name evidence="3" type="ORF">PLBR_LOCUS2380</name>
</gene>
<evidence type="ECO:0000256" key="1">
    <source>
        <dbReference type="SAM" id="MobiDB-lite"/>
    </source>
</evidence>
<evidence type="ECO:0000313" key="4">
    <source>
        <dbReference type="Proteomes" id="UP000290189"/>
    </source>
</evidence>
<feature type="region of interest" description="Disordered" evidence="1">
    <location>
        <begin position="1288"/>
        <end position="1328"/>
    </location>
</feature>
<dbReference type="PIRSF" id="PIRSF008153">
    <property type="entry name" value="FMR1_interacting"/>
    <property type="match status" value="1"/>
</dbReference>
<evidence type="ECO:0000259" key="2">
    <source>
        <dbReference type="Pfam" id="PF07159"/>
    </source>
</evidence>
<organism evidence="3 4">
    <name type="scientific">Plasmodiophora brassicae</name>
    <name type="common">Clubroot disease agent</name>
    <dbReference type="NCBI Taxonomy" id="37360"/>
    <lineage>
        <taxon>Eukaryota</taxon>
        <taxon>Sar</taxon>
        <taxon>Rhizaria</taxon>
        <taxon>Endomyxa</taxon>
        <taxon>Phytomyxea</taxon>
        <taxon>Plasmodiophorida</taxon>
        <taxon>Plasmodiophoridae</taxon>
        <taxon>Plasmodiophora</taxon>
    </lineage>
</organism>
<feature type="compositionally biased region" description="Polar residues" evidence="1">
    <location>
        <begin position="1296"/>
        <end position="1328"/>
    </location>
</feature>
<name>A0A3P3Y4Q8_PLABS</name>
<evidence type="ECO:0000313" key="3">
    <source>
        <dbReference type="EMBL" id="SPQ95165.1"/>
    </source>
</evidence>
<dbReference type="InterPro" id="IPR008081">
    <property type="entry name" value="Cytoplasmic_FMR1-int"/>
</dbReference>
<dbReference type="GO" id="GO:0030833">
    <property type="term" value="P:regulation of actin filament polymerization"/>
    <property type="evidence" value="ECO:0007669"/>
    <property type="project" value="InterPro"/>
</dbReference>
<feature type="domain" description="CYRIA/CYRIB Rac1 binding" evidence="2">
    <location>
        <begin position="58"/>
        <end position="290"/>
    </location>
</feature>
<dbReference type="Pfam" id="PF05994">
    <property type="entry name" value="FragX_IP"/>
    <property type="match status" value="1"/>
</dbReference>
<dbReference type="PRINTS" id="PR01698">
    <property type="entry name" value="CYTOFMRPINTP"/>
</dbReference>
<dbReference type="GO" id="GO:0005737">
    <property type="term" value="C:cytoplasm"/>
    <property type="evidence" value="ECO:0007669"/>
    <property type="project" value="UniProtKB-ARBA"/>
</dbReference>
<keyword evidence="3" id="KW-0496">Mitochondrion</keyword>
<sequence>MASMAPADDHVLLEKVRALDDIPVFASGANIETASISIAVDPIVPPSKTYLDIRAYETPFTEEVENLTALYEVFEESNRFISMIYSYRSCSKALPMMKNEVDDEARKDIHHRTFAVLRPEIAKLHEFSAFHERAIAVFIRTYRQMVQPASKNEVCSDEHIRMLQKVIDRLAILDSLKDMKACFQNDFARYKRSFSNIRAEIPDSDSIADDIHNLQMFLGNPQHPNDLIITHLRTEIQKISGYQEVLILIADDALAALNRKMYMLADEKHMLLRVLINTVFLFDGETKNTANAFKAKRFQIEAIRQVFRGYQYLPLFGDMHLNIKFVLRRCCNYDEAKMESQWIGGDMGHFLLINQRQSIQAEYNLFTNTFLQVLNSVKARAQGHDDSPMDRATGREVFDRVVDGFRLMSKWHAAIKEQSAFKRANPVDPKTIPGLGGVEGNGFNFECVDRYNYSKAELTVLSDVLSMLKGVGLMLRDSETYVGPVIRRAMHDELQEYLQTTLSRPLRKAYKRGRDEVRQAMCLMRSIGADWAPDATQSLDYKTRSKNMKNASHDFPKRCVQPSTTQLFLIRRLSLQVFSEKSKGMQGGMFTEKDIQKDQLPDFERFYERTFFYPYVLDFKATLDACTDMSDLWFREFYLEITKCVQFPISMSLPFLLAEHVISVPAISDNLFFCVDIYNDAASRALTQMKQQFLFREIEAELNLAFNTLVYTLAMNVFTCFKGIASAILLDHDQKQVLEQRTRCWRKYDPTASGYIALLEQRDVRLLGRSVDLRRLLAQHINGYFRQNVDMAIARFESSDLTSIVELKSILEQTELAHRLLAEHLTLDPYETIFSEVNENTRFAPFRGRIVVHVFSELVADVFPNFCFDTPMQLFNRGPVSFVEPPPRDSMPPFMSQFWYTARFNKAFTDALKVSREYFGNEHIQAVLNLIDVEDLTTLFDQLCSSMEDKVNYVFASYAKVLMDSMDPIKLPSLKYGVIGGYGYFDLKLKPLAAYDNLRSQLFQILREIGNSLAFIHQLSLALCESNLWDFNIASQFMGISADANGKLVQVAEASVLPIFDKLSRDMSLPANLRTCAQQTCALLGGFSSRVETPLLTVCLDRLYASIQKSNALGEWLGKPATNGVLDLETPRDLCRLWSAMQFIFLTPTPEQIEGTKLSDKQTFGDGFSWAGVTLLHICGFRSRFEALDFVYYILRMQMIAPTNLFVDVKKTKKSKLTPEQELFPFVKRILEEGSSIKLLNSYIFSICEAHIESPNQRPVVMLRPDQDVSVNASDTASRRVSSNVTVAPPGAMPPQKQSIAASQIGSMPSGTATSTERSIHGTASTTATAPGRRWASFITDCCATAAASSSASIIC</sequence>
<dbReference type="InterPro" id="IPR009828">
    <property type="entry name" value="CYRIA/CYRIB_Rac1-bd"/>
</dbReference>
<dbReference type="EMBL" id="OVEO01000003">
    <property type="protein sequence ID" value="SPQ95165.1"/>
    <property type="molecule type" value="Genomic_DNA"/>
</dbReference>
<geneLocation type="mitochondrion" evidence="3"/>
<dbReference type="Pfam" id="PF07159">
    <property type="entry name" value="CYRIA-B_Rac1-bd"/>
    <property type="match status" value="1"/>
</dbReference>
<dbReference type="GO" id="GO:0031267">
    <property type="term" value="F:small GTPase binding"/>
    <property type="evidence" value="ECO:0007669"/>
    <property type="project" value="InterPro"/>
</dbReference>
<dbReference type="Proteomes" id="UP000290189">
    <property type="component" value="Unassembled WGS sequence"/>
</dbReference>
<protein>
    <recommendedName>
        <fullName evidence="2">CYRIA/CYRIB Rac1 binding domain-containing protein</fullName>
    </recommendedName>
</protein>
<dbReference type="PANTHER" id="PTHR12195">
    <property type="entry name" value="CYTOPLASMIC FMR1-INTERACTING PROTEIN-RELATED"/>
    <property type="match status" value="1"/>
</dbReference>
<accession>A0A3P3Y4Q8</accession>